<name>A0A377KGB8_9ENTE</name>
<dbReference type="AlphaFoldDB" id="A0A377KGB8"/>
<evidence type="ECO:0000313" key="3">
    <source>
        <dbReference type="Proteomes" id="UP000254070"/>
    </source>
</evidence>
<dbReference type="Proteomes" id="UP000254070">
    <property type="component" value="Unassembled WGS sequence"/>
</dbReference>
<accession>A0A377KGB8</accession>
<dbReference type="EMBL" id="UGIF01000002">
    <property type="protein sequence ID" value="STP28199.1"/>
    <property type="molecule type" value="Genomic_DNA"/>
</dbReference>
<feature type="region of interest" description="Disordered" evidence="1">
    <location>
        <begin position="49"/>
        <end position="73"/>
    </location>
</feature>
<sequence>MKNIVSRFLFLIVLLISVFFSLTNKTIIFATTQSNGSTGNYSFVVTSDPQFPWTDKTDNGISESESEKKSRSL</sequence>
<protein>
    <submittedName>
        <fullName evidence="2">Uncharacterized protein</fullName>
    </submittedName>
</protein>
<evidence type="ECO:0000256" key="1">
    <source>
        <dbReference type="SAM" id="MobiDB-lite"/>
    </source>
</evidence>
<gene>
    <name evidence="2" type="ORF">NCTC8129_00316</name>
</gene>
<organism evidence="2 3">
    <name type="scientific">Enterococcus durans</name>
    <dbReference type="NCBI Taxonomy" id="53345"/>
    <lineage>
        <taxon>Bacteria</taxon>
        <taxon>Bacillati</taxon>
        <taxon>Bacillota</taxon>
        <taxon>Bacilli</taxon>
        <taxon>Lactobacillales</taxon>
        <taxon>Enterococcaceae</taxon>
        <taxon>Enterococcus</taxon>
    </lineage>
</organism>
<dbReference type="RefSeq" id="WP_258863762.1">
    <property type="nucleotide sequence ID" value="NZ_UGIF01000002.1"/>
</dbReference>
<reference evidence="2 3" key="1">
    <citation type="submission" date="2018-06" db="EMBL/GenBank/DDBJ databases">
        <authorList>
            <consortium name="Pathogen Informatics"/>
            <person name="Doyle S."/>
        </authorList>
    </citation>
    <scope>NUCLEOTIDE SEQUENCE [LARGE SCALE GENOMIC DNA]</scope>
    <source>
        <strain evidence="2 3">NCTC8129</strain>
    </source>
</reference>
<evidence type="ECO:0000313" key="2">
    <source>
        <dbReference type="EMBL" id="STP28199.1"/>
    </source>
</evidence>
<proteinExistence type="predicted"/>